<comment type="caution">
    <text evidence="1">The sequence shown here is derived from an EMBL/GenBank/DDBJ whole genome shotgun (WGS) entry which is preliminary data.</text>
</comment>
<name>A0A9W4GE24_BLUGR</name>
<gene>
    <name evidence="1" type="ORF">BGTH12_LOCUS2501</name>
</gene>
<dbReference type="EMBL" id="CAJHIT010000005">
    <property type="protein sequence ID" value="CAD6501143.1"/>
    <property type="molecule type" value="Genomic_DNA"/>
</dbReference>
<dbReference type="Proteomes" id="UP000683417">
    <property type="component" value="Unassembled WGS sequence"/>
</dbReference>
<dbReference type="AlphaFoldDB" id="A0A9W4GE24"/>
<protein>
    <submittedName>
        <fullName evidence="1">BgTH12-01397</fullName>
    </submittedName>
</protein>
<evidence type="ECO:0000313" key="1">
    <source>
        <dbReference type="EMBL" id="CAD6501143.1"/>
    </source>
</evidence>
<reference evidence="1" key="1">
    <citation type="submission" date="2020-10" db="EMBL/GenBank/DDBJ databases">
        <authorList>
            <person name="Muller C M."/>
        </authorList>
    </citation>
    <scope>NUCLEOTIDE SEQUENCE</scope>
    <source>
        <strain evidence="1">THUN-12</strain>
    </source>
</reference>
<accession>A0A9W4GE24</accession>
<sequence length="50" mass="5764">AFPESPFNYISLTSKAPPDLASKRQPFSALKYTPPVSVLRLFRYLFHLNH</sequence>
<proteinExistence type="predicted"/>
<feature type="non-terminal residue" evidence="1">
    <location>
        <position position="1"/>
    </location>
</feature>
<organism evidence="1 2">
    <name type="scientific">Blumeria graminis f. sp. triticale</name>
    <dbReference type="NCBI Taxonomy" id="1689686"/>
    <lineage>
        <taxon>Eukaryota</taxon>
        <taxon>Fungi</taxon>
        <taxon>Dikarya</taxon>
        <taxon>Ascomycota</taxon>
        <taxon>Pezizomycotina</taxon>
        <taxon>Leotiomycetes</taxon>
        <taxon>Erysiphales</taxon>
        <taxon>Erysiphaceae</taxon>
        <taxon>Blumeria</taxon>
    </lineage>
</organism>
<evidence type="ECO:0000313" key="2">
    <source>
        <dbReference type="Proteomes" id="UP000683417"/>
    </source>
</evidence>